<dbReference type="Proteomes" id="UP001328107">
    <property type="component" value="Unassembled WGS sequence"/>
</dbReference>
<protein>
    <recommendedName>
        <fullName evidence="4">G protein-coupled receptor</fullName>
    </recommendedName>
</protein>
<comment type="caution">
    <text evidence="2">The sequence shown here is derived from an EMBL/GenBank/DDBJ whole genome shotgun (WGS) entry which is preliminary data.</text>
</comment>
<evidence type="ECO:0000256" key="1">
    <source>
        <dbReference type="SAM" id="Phobius"/>
    </source>
</evidence>
<feature type="non-terminal residue" evidence="2">
    <location>
        <position position="120"/>
    </location>
</feature>
<organism evidence="2 3">
    <name type="scientific">Pristionchus mayeri</name>
    <dbReference type="NCBI Taxonomy" id="1317129"/>
    <lineage>
        <taxon>Eukaryota</taxon>
        <taxon>Metazoa</taxon>
        <taxon>Ecdysozoa</taxon>
        <taxon>Nematoda</taxon>
        <taxon>Chromadorea</taxon>
        <taxon>Rhabditida</taxon>
        <taxon>Rhabditina</taxon>
        <taxon>Diplogasteromorpha</taxon>
        <taxon>Diplogasteroidea</taxon>
        <taxon>Neodiplogasteridae</taxon>
        <taxon>Pristionchus</taxon>
    </lineage>
</organism>
<evidence type="ECO:0008006" key="4">
    <source>
        <dbReference type="Google" id="ProtNLM"/>
    </source>
</evidence>
<evidence type="ECO:0000313" key="2">
    <source>
        <dbReference type="EMBL" id="GMR42739.1"/>
    </source>
</evidence>
<keyword evidence="1" id="KW-1133">Transmembrane helix</keyword>
<sequence>CQILACNFTAIAWVALTFCSLERLASTRIPDQYDRRFRSQEATVLALSLFIPLGVACILLQYLKVPDLVFAIEMAALISFNILLLIFHFCTESRLRSLPQTISRKFQVRQNIRMGIDINH</sequence>
<keyword evidence="3" id="KW-1185">Reference proteome</keyword>
<dbReference type="AlphaFoldDB" id="A0AAN5CGB4"/>
<keyword evidence="1" id="KW-0812">Transmembrane</keyword>
<evidence type="ECO:0000313" key="3">
    <source>
        <dbReference type="Proteomes" id="UP001328107"/>
    </source>
</evidence>
<gene>
    <name evidence="2" type="ORF">PMAYCL1PPCAC_12934</name>
</gene>
<reference evidence="3" key="1">
    <citation type="submission" date="2022-10" db="EMBL/GenBank/DDBJ databases">
        <title>Genome assembly of Pristionchus species.</title>
        <authorList>
            <person name="Yoshida K."/>
            <person name="Sommer R.J."/>
        </authorList>
    </citation>
    <scope>NUCLEOTIDE SEQUENCE [LARGE SCALE GENOMIC DNA]</scope>
    <source>
        <strain evidence="3">RS5460</strain>
    </source>
</reference>
<feature type="non-terminal residue" evidence="2">
    <location>
        <position position="1"/>
    </location>
</feature>
<feature type="transmembrane region" description="Helical" evidence="1">
    <location>
        <begin position="68"/>
        <end position="90"/>
    </location>
</feature>
<dbReference type="EMBL" id="BTRK01000003">
    <property type="protein sequence ID" value="GMR42739.1"/>
    <property type="molecule type" value="Genomic_DNA"/>
</dbReference>
<name>A0AAN5CGB4_9BILA</name>
<proteinExistence type="predicted"/>
<keyword evidence="1" id="KW-0472">Membrane</keyword>
<accession>A0AAN5CGB4</accession>
<feature type="transmembrane region" description="Helical" evidence="1">
    <location>
        <begin position="42"/>
        <end position="62"/>
    </location>
</feature>